<dbReference type="GeneID" id="41842323"/>
<evidence type="ECO:0000313" key="3">
    <source>
        <dbReference type="Proteomes" id="UP000027986"/>
    </source>
</evidence>
<sequence length="324" mass="33587">MNAWDDVGARFELPGRHRSRREEQSVESARGDGARDAWPDGEVVADDVDDLVGSGGGIVGVGDGALEAPLVRGRRIAVMCPDSSIDGACFGAALAGYLAKVAAGSGSSRPPVALVDGQPGTGGLDVLLDLETAPGARWPALRGAGSHIDGERLLAALPQRDGVAVLSHTASPAVVDEESRRATHEALAHVAGDVVHCLAAHPLPRPGEFDVIVLLVRGTLASTAAAQHTVQALTELALDEPGGSGIAPVALVALETPVRTRSVLAESLGAPLVAAGPTRWRMSAHCPADLLAGRWPGQRETTMTRLVRDVSMFVARLEREPSWA</sequence>
<feature type="compositionally biased region" description="Basic and acidic residues" evidence="1">
    <location>
        <begin position="14"/>
        <end position="38"/>
    </location>
</feature>
<dbReference type="RefSeq" id="WP_051806197.1">
    <property type="nucleotide sequence ID" value="NZ_CP008889.1"/>
</dbReference>
<protein>
    <recommendedName>
        <fullName evidence="4">MinD-like ATPase involved in chromosome partitioning or flagellar assembly</fullName>
    </recommendedName>
</protein>
<organism evidence="2 3">
    <name type="scientific">Dermacoccus nishinomiyaensis</name>
    <dbReference type="NCBI Taxonomy" id="1274"/>
    <lineage>
        <taxon>Bacteria</taxon>
        <taxon>Bacillati</taxon>
        <taxon>Actinomycetota</taxon>
        <taxon>Actinomycetes</taxon>
        <taxon>Micrococcales</taxon>
        <taxon>Dermacoccaceae</taxon>
        <taxon>Dermacoccus</taxon>
    </lineage>
</organism>
<feature type="region of interest" description="Disordered" evidence="1">
    <location>
        <begin position="14"/>
        <end position="40"/>
    </location>
</feature>
<gene>
    <name evidence="2" type="ORF">HX89_12775</name>
</gene>
<reference evidence="2 3" key="1">
    <citation type="submission" date="2014-07" db="EMBL/GenBank/DDBJ databases">
        <title>Genome Sequencing of Dermacoccus nishinomiyaensis.</title>
        <authorList>
            <person name="Hong K.W."/>
            <person name="Chan K.G."/>
        </authorList>
    </citation>
    <scope>NUCLEOTIDE SEQUENCE [LARGE SCALE GENOMIC DNA]</scope>
    <source>
        <strain evidence="2 3">M25</strain>
    </source>
</reference>
<dbReference type="EMBL" id="CP008889">
    <property type="protein sequence ID" value="AIF41657.1"/>
    <property type="molecule type" value="Genomic_DNA"/>
</dbReference>
<evidence type="ECO:0000256" key="1">
    <source>
        <dbReference type="SAM" id="MobiDB-lite"/>
    </source>
</evidence>
<dbReference type="Proteomes" id="UP000027986">
    <property type="component" value="Chromosome"/>
</dbReference>
<dbReference type="HOGENOM" id="CLU_857181_0_0_11"/>
<dbReference type="OrthoDB" id="3252838at2"/>
<accession>A0A075JK06</accession>
<keyword evidence="3" id="KW-1185">Reference proteome</keyword>
<proteinExistence type="predicted"/>
<name>A0A075JK06_9MICO</name>
<dbReference type="AlphaFoldDB" id="A0A075JK06"/>
<evidence type="ECO:0000313" key="2">
    <source>
        <dbReference type="EMBL" id="AIF41657.1"/>
    </source>
</evidence>
<dbReference type="eggNOG" id="ENOG5030HRS">
    <property type="taxonomic scope" value="Bacteria"/>
</dbReference>
<evidence type="ECO:0008006" key="4">
    <source>
        <dbReference type="Google" id="ProtNLM"/>
    </source>
</evidence>
<dbReference type="KEGG" id="dni:HX89_12775"/>